<gene>
    <name evidence="1" type="ORF">MOC_0954</name>
</gene>
<sequence length="797" mass="86855">MPVTTAANAAITEAQFEAQLRAAILAAFPWLPTAGLVHQKSFTFRFGKATVTVNGDAKSYALARADVLVSFQGEPLAIFELKRPGLKLTADDEEQGLSYARLLQPRPPLVVVSNGQDVRTLETDSGEPWRPASKSQAALKALITRGVLVAAGDLKRAVDRLMGSDPAIWAQAIRQATAAVQDELVGDWDEPVQPFVRGFLMPRKATHETMKLLEAGHRLITIEGGPLVGKSNVLRELTQRTNQTDAFVLLYLDADVGLNLFERVALILADALDWPLTAEEARRWLTNLSRAGGPILVLAVDHIGPDRDDLRRDLETLTTNLFGPGVRVVLAVDDTVAEQLVNQRNGRGKSAFGRRAARISLYPLDNQEFKFAQWHLAASRLTFVDGAHHSSELRAPWLLRTMAADAATSDEYQNQNLVAAMSPVPGLELIEHARQTFDVSSAPYARFRELAQSVLADSQDRSRPHELVLELLETFLVRRSTALDHLGASDLRDMIAAGLIREARSQSGENVYVIRLPELVASELAQLLSDELPALARADPSEAAAWLAGAASNLPLGDVIAAQAVIDAALRNHRLDLQLISALRARPPAQITVPPGSRATALIHGLGIVDMTHNHDGSVLMEQGGQAHVIEPDEDDRDAPVAFDDFHPYLILSHLAGHALEEAGAQTAPAPRADPDLLVAVGSVPIILRRPGGDPDISAVPVHDIGSDLSVVCHRAGIVEPITWSLVRFFGRESEAMRDQFIDFALNAAKPALLPRLDIALRKISESADTNRAAWAQQVRNNRLRPFLDQVLRDYVH</sequence>
<reference evidence="1 2" key="1">
    <citation type="journal article" date="2014" name="PLoS ONE">
        <title>Genome Information of Methylobacterium oryzae, a Plant-Probiotic Methylotroph in the Phyllosphere.</title>
        <authorList>
            <person name="Kwak M.J."/>
            <person name="Jeong H."/>
            <person name="Madhaiyan M."/>
            <person name="Lee Y."/>
            <person name="Sa T.M."/>
            <person name="Oh T.K."/>
            <person name="Kim J.F."/>
        </authorList>
    </citation>
    <scope>NUCLEOTIDE SEQUENCE [LARGE SCALE GENOMIC DNA]</scope>
    <source>
        <strain evidence="1 2">CBMB20</strain>
    </source>
</reference>
<dbReference type="eggNOG" id="ENOG5032T0E">
    <property type="taxonomic scope" value="Bacteria"/>
</dbReference>
<keyword evidence="2" id="KW-1185">Reference proteome</keyword>
<dbReference type="HOGENOM" id="CLU_019402_0_0_5"/>
<evidence type="ECO:0000313" key="1">
    <source>
        <dbReference type="EMBL" id="AIQ88709.1"/>
    </source>
</evidence>
<name>A0A089Q285_9HYPH</name>
<organism evidence="1 2">
    <name type="scientific">Methylobacterium oryzae CBMB20</name>
    <dbReference type="NCBI Taxonomy" id="693986"/>
    <lineage>
        <taxon>Bacteria</taxon>
        <taxon>Pseudomonadati</taxon>
        <taxon>Pseudomonadota</taxon>
        <taxon>Alphaproteobacteria</taxon>
        <taxon>Hyphomicrobiales</taxon>
        <taxon>Methylobacteriaceae</taxon>
        <taxon>Methylobacterium</taxon>
    </lineage>
</organism>
<proteinExistence type="predicted"/>
<dbReference type="Proteomes" id="UP000029492">
    <property type="component" value="Chromosome"/>
</dbReference>
<evidence type="ECO:0000313" key="2">
    <source>
        <dbReference type="Proteomes" id="UP000029492"/>
    </source>
</evidence>
<accession>A0A089Q285</accession>
<dbReference type="EMBL" id="CP003811">
    <property type="protein sequence ID" value="AIQ88709.1"/>
    <property type="molecule type" value="Genomic_DNA"/>
</dbReference>
<dbReference type="RefSeq" id="WP_043755860.1">
    <property type="nucleotide sequence ID" value="NZ_CP003811.1"/>
</dbReference>
<protein>
    <submittedName>
        <fullName evidence="1">Protein of unassigned function</fullName>
    </submittedName>
</protein>
<dbReference type="AlphaFoldDB" id="A0A089Q285"/>
<dbReference type="KEGG" id="mor:MOC_0954"/>